<keyword evidence="3" id="KW-0731">Sigma factor</keyword>
<proteinExistence type="inferred from homology"/>
<evidence type="ECO:0000256" key="4">
    <source>
        <dbReference type="ARBA" id="ARBA00023125"/>
    </source>
</evidence>
<dbReference type="NCBIfam" id="TIGR02937">
    <property type="entry name" value="sigma70-ECF"/>
    <property type="match status" value="1"/>
</dbReference>
<feature type="domain" description="RNA polymerase sigma-70 region 2" evidence="6">
    <location>
        <begin position="19"/>
        <end position="85"/>
    </location>
</feature>
<dbReference type="Pfam" id="PF04542">
    <property type="entry name" value="Sigma70_r2"/>
    <property type="match status" value="1"/>
</dbReference>
<evidence type="ECO:0000313" key="8">
    <source>
        <dbReference type="EMBL" id="GGU60042.1"/>
    </source>
</evidence>
<dbReference type="GO" id="GO:0016987">
    <property type="term" value="F:sigma factor activity"/>
    <property type="evidence" value="ECO:0007669"/>
    <property type="project" value="UniProtKB-KW"/>
</dbReference>
<reference evidence="9 10" key="2">
    <citation type="submission" date="2014-07" db="EMBL/GenBank/DDBJ databases">
        <authorList>
            <person name="Zhang J.E."/>
            <person name="Yang H."/>
            <person name="Guo J."/>
            <person name="Deng Z."/>
            <person name="Luo H."/>
            <person name="Luo M."/>
            <person name="Zhao B."/>
        </authorList>
    </citation>
    <scope>NUCLEOTIDE SEQUENCE [LARGE SCALE GENOMIC DNA]</scope>
    <source>
        <strain evidence="9">ATCC 10762</strain>
        <strain evidence="10">ATCC 10762 / DSM 40127 / CCM 3239 / JCM 4008 / LMG 5968 / NBRC 12843 / NCIMB 8234 / A-377</strain>
    </source>
</reference>
<dbReference type="Gene3D" id="1.10.1740.10">
    <property type="match status" value="1"/>
</dbReference>
<protein>
    <submittedName>
        <fullName evidence="8">RNA polymerase sigma24 factor</fullName>
    </submittedName>
</protein>
<evidence type="ECO:0000259" key="6">
    <source>
        <dbReference type="Pfam" id="PF04542"/>
    </source>
</evidence>
<comment type="caution">
    <text evidence="9">The sequence shown here is derived from an EMBL/GenBank/DDBJ whole genome shotgun (WGS) entry which is preliminary data.</text>
</comment>
<dbReference type="GO" id="GO:0006352">
    <property type="term" value="P:DNA-templated transcription initiation"/>
    <property type="evidence" value="ECO:0007669"/>
    <property type="project" value="InterPro"/>
</dbReference>
<reference evidence="9" key="3">
    <citation type="submission" date="2016-08" db="EMBL/GenBank/DDBJ databases">
        <title>Sequencing, Assembly and Comparative Genomics of S. aureofaciens ATCC 10762.</title>
        <authorList>
            <person name="Gradnigo J.S."/>
            <person name="Johnson N."/>
            <person name="Somerville G.A."/>
        </authorList>
    </citation>
    <scope>NUCLEOTIDE SEQUENCE [LARGE SCALE GENOMIC DNA]</scope>
    <source>
        <strain evidence="9">ATCC 10762</strain>
    </source>
</reference>
<keyword evidence="4" id="KW-0238">DNA-binding</keyword>
<evidence type="ECO:0000313" key="10">
    <source>
        <dbReference type="Proteomes" id="UP000037395"/>
    </source>
</evidence>
<sequence length="176" mass="20437">MTGIRLVDEAFDDGFTQFVKEVRPRLRRNAFVLVGDWFEADDLVQRTLIAVYRRWDRLEQRDDLNAYTRTVMVRQFISERRGHRWSRELIQNPLPEPEPAPEDVACVGDRVLLLGALAELAPRQRSLVFLRYWEDLSIEETARTVGCSPATVRSSTSRTLRILRERLGALYSDDTA</sequence>
<dbReference type="InterPro" id="IPR013325">
    <property type="entry name" value="RNA_pol_sigma_r2"/>
</dbReference>
<keyword evidence="10" id="KW-1185">Reference proteome</keyword>
<evidence type="ECO:0000256" key="5">
    <source>
        <dbReference type="ARBA" id="ARBA00023163"/>
    </source>
</evidence>
<dbReference type="InterPro" id="IPR007627">
    <property type="entry name" value="RNA_pol_sigma70_r2"/>
</dbReference>
<name>A0A1E7MYE1_KITAU</name>
<dbReference type="SUPFAM" id="SSF88946">
    <property type="entry name" value="Sigma2 domain of RNA polymerase sigma factors"/>
    <property type="match status" value="1"/>
</dbReference>
<feature type="domain" description="RNA polymerase sigma factor 70 region 4 type 2" evidence="7">
    <location>
        <begin position="112"/>
        <end position="161"/>
    </location>
</feature>
<organism evidence="9 10">
    <name type="scientific">Kitasatospora aureofaciens</name>
    <name type="common">Streptomyces aureofaciens</name>
    <dbReference type="NCBI Taxonomy" id="1894"/>
    <lineage>
        <taxon>Bacteria</taxon>
        <taxon>Bacillati</taxon>
        <taxon>Actinomycetota</taxon>
        <taxon>Actinomycetes</taxon>
        <taxon>Kitasatosporales</taxon>
        <taxon>Streptomycetaceae</taxon>
        <taxon>Kitasatospora</taxon>
    </lineage>
</organism>
<reference evidence="8" key="1">
    <citation type="journal article" date="2014" name="Int. J. Syst. Evol. Microbiol.">
        <title>Complete genome sequence of Corynebacterium casei LMG S-19264T (=DSM 44701T), isolated from a smear-ripened cheese.</title>
        <authorList>
            <consortium name="US DOE Joint Genome Institute (JGI-PGF)"/>
            <person name="Walter F."/>
            <person name="Albersmeier A."/>
            <person name="Kalinowski J."/>
            <person name="Ruckert C."/>
        </authorList>
    </citation>
    <scope>NUCLEOTIDE SEQUENCE</scope>
    <source>
        <strain evidence="8">JCM 4434</strain>
    </source>
</reference>
<dbReference type="KEGG" id="kau:B6264_18040"/>
<dbReference type="PANTHER" id="PTHR43133">
    <property type="entry name" value="RNA POLYMERASE ECF-TYPE SIGMA FACTO"/>
    <property type="match status" value="1"/>
</dbReference>
<dbReference type="GO" id="GO:0003677">
    <property type="term" value="F:DNA binding"/>
    <property type="evidence" value="ECO:0007669"/>
    <property type="project" value="UniProtKB-KW"/>
</dbReference>
<dbReference type="EMBL" id="JPRF03000065">
    <property type="protein sequence ID" value="OEV33452.1"/>
    <property type="molecule type" value="Genomic_DNA"/>
</dbReference>
<comment type="similarity">
    <text evidence="1">Belongs to the sigma-70 factor family. ECF subfamily.</text>
</comment>
<dbReference type="NCBIfam" id="TIGR02983">
    <property type="entry name" value="SigE-fam_strep"/>
    <property type="match status" value="1"/>
</dbReference>
<evidence type="ECO:0000256" key="3">
    <source>
        <dbReference type="ARBA" id="ARBA00023082"/>
    </source>
</evidence>
<evidence type="ECO:0000256" key="2">
    <source>
        <dbReference type="ARBA" id="ARBA00023015"/>
    </source>
</evidence>
<keyword evidence="5" id="KW-0804">Transcription</keyword>
<dbReference type="PANTHER" id="PTHR43133:SF50">
    <property type="entry name" value="ECF RNA POLYMERASE SIGMA FACTOR SIGM"/>
    <property type="match status" value="1"/>
</dbReference>
<dbReference type="AlphaFoldDB" id="A0A1E7MYE1"/>
<dbReference type="Proteomes" id="UP000610124">
    <property type="component" value="Unassembled WGS sequence"/>
</dbReference>
<dbReference type="Proteomes" id="UP000037395">
    <property type="component" value="Unassembled WGS sequence"/>
</dbReference>
<accession>A0A1E7MYE1</accession>
<dbReference type="InterPro" id="IPR039425">
    <property type="entry name" value="RNA_pol_sigma-70-like"/>
</dbReference>
<dbReference type="Pfam" id="PF08281">
    <property type="entry name" value="Sigma70_r4_2"/>
    <property type="match status" value="1"/>
</dbReference>
<dbReference type="Gene3D" id="1.10.10.10">
    <property type="entry name" value="Winged helix-like DNA-binding domain superfamily/Winged helix DNA-binding domain"/>
    <property type="match status" value="1"/>
</dbReference>
<reference evidence="8" key="5">
    <citation type="submission" date="2020-09" db="EMBL/GenBank/DDBJ databases">
        <authorList>
            <person name="Sun Q."/>
            <person name="Ohkuma M."/>
        </authorList>
    </citation>
    <scope>NUCLEOTIDE SEQUENCE</scope>
    <source>
        <strain evidence="8">JCM 4434</strain>
    </source>
</reference>
<dbReference type="InterPro" id="IPR036388">
    <property type="entry name" value="WH-like_DNA-bd_sf"/>
</dbReference>
<dbReference type="InterPro" id="IPR013324">
    <property type="entry name" value="RNA_pol_sigma_r3/r4-like"/>
</dbReference>
<dbReference type="InterPro" id="IPR014325">
    <property type="entry name" value="RNA_pol_sigma-E_actinobac"/>
</dbReference>
<dbReference type="SUPFAM" id="SSF88659">
    <property type="entry name" value="Sigma3 and sigma4 domains of RNA polymerase sigma factors"/>
    <property type="match status" value="1"/>
</dbReference>
<evidence type="ECO:0000259" key="7">
    <source>
        <dbReference type="Pfam" id="PF08281"/>
    </source>
</evidence>
<dbReference type="InterPro" id="IPR013249">
    <property type="entry name" value="RNA_pol_sigma70_r4_t2"/>
</dbReference>
<accession>A0A8H9HEJ4</accession>
<evidence type="ECO:0000313" key="9">
    <source>
        <dbReference type="EMBL" id="OEV33452.1"/>
    </source>
</evidence>
<keyword evidence="2" id="KW-0805">Transcription regulation</keyword>
<evidence type="ECO:0000256" key="1">
    <source>
        <dbReference type="ARBA" id="ARBA00010641"/>
    </source>
</evidence>
<dbReference type="EMBL" id="BMUB01000002">
    <property type="protein sequence ID" value="GGU60042.1"/>
    <property type="molecule type" value="Genomic_DNA"/>
</dbReference>
<gene>
    <name evidence="8" type="ORF">GCM10010502_08110</name>
    <name evidence="9" type="ORF">HS99_0012820</name>
</gene>
<reference evidence="10" key="4">
    <citation type="submission" date="2016-08" db="EMBL/GenBank/DDBJ databases">
        <title>Sequencing, assembly and comparative genomics of S. aureofaciens ATCC 10762.</title>
        <authorList>
            <person name="Gradnigo J.S."/>
            <person name="Johnson N."/>
            <person name="Somerville G.A."/>
        </authorList>
    </citation>
    <scope>NUCLEOTIDE SEQUENCE [LARGE SCALE GENOMIC DNA]</scope>
    <source>
        <strain evidence="10">ATCC 10762 / DSM 40127 / CCM 3239 / JCM 4008 / LMG 5968 / NBRC 12843 / NCIMB 8234 / A-377</strain>
    </source>
</reference>
<dbReference type="InterPro" id="IPR014284">
    <property type="entry name" value="RNA_pol_sigma-70_dom"/>
</dbReference>